<dbReference type="SMART" id="SM01419">
    <property type="entry name" value="Thiol-ester_cl"/>
    <property type="match status" value="1"/>
</dbReference>
<feature type="signal peptide" evidence="11">
    <location>
        <begin position="1"/>
        <end position="26"/>
    </location>
</feature>
<dbReference type="GeneID" id="102375395"/>
<dbReference type="InterPro" id="IPR019742">
    <property type="entry name" value="MacrogloblnA2_CS"/>
</dbReference>
<dbReference type="STRING" id="38654.A0A1U7S0T0"/>
<dbReference type="InterPro" id="IPR009048">
    <property type="entry name" value="A-macroglobulin_rcpt-bd"/>
</dbReference>
<dbReference type="KEGG" id="asn:102375395"/>
<keyword evidence="15" id="KW-1185">Reference proteome</keyword>
<dbReference type="InterPro" id="IPR050473">
    <property type="entry name" value="A2M/Complement_sys"/>
</dbReference>
<dbReference type="Pfam" id="PF07678">
    <property type="entry name" value="TED_complement"/>
    <property type="match status" value="1"/>
</dbReference>
<dbReference type="OrthoDB" id="9998011at2759"/>
<dbReference type="Gene3D" id="2.20.130.20">
    <property type="match status" value="1"/>
</dbReference>
<reference evidence="16" key="1">
    <citation type="submission" date="2025-08" db="UniProtKB">
        <authorList>
            <consortium name="RefSeq"/>
        </authorList>
    </citation>
    <scope>IDENTIFICATION</scope>
</reference>
<dbReference type="PANTHER" id="PTHR11412:SF165">
    <property type="entry name" value="ALPHA-2-MACROGLOBULIN"/>
    <property type="match status" value="1"/>
</dbReference>
<dbReference type="InterPro" id="IPR011626">
    <property type="entry name" value="Alpha-macroglobulin_TED"/>
</dbReference>
<dbReference type="PANTHER" id="PTHR11412">
    <property type="entry name" value="MACROGLOBULIN / COMPLEMENT"/>
    <property type="match status" value="1"/>
</dbReference>
<feature type="chain" id="PRO_5010550129" evidence="11">
    <location>
        <begin position="27"/>
        <end position="1471"/>
    </location>
</feature>
<evidence type="ECO:0000256" key="3">
    <source>
        <dbReference type="ARBA" id="ARBA00022525"/>
    </source>
</evidence>
<evidence type="ECO:0000259" key="13">
    <source>
        <dbReference type="SMART" id="SM01360"/>
    </source>
</evidence>
<dbReference type="InterPro" id="IPR013783">
    <property type="entry name" value="Ig-like_fold"/>
</dbReference>
<evidence type="ECO:0000259" key="14">
    <source>
        <dbReference type="SMART" id="SM01361"/>
    </source>
</evidence>
<dbReference type="Gene3D" id="2.60.120.1540">
    <property type="match status" value="1"/>
</dbReference>
<dbReference type="Gene3D" id="2.60.40.690">
    <property type="entry name" value="Alpha-macroglobulin, receptor-binding domain"/>
    <property type="match status" value="1"/>
</dbReference>
<dbReference type="FunFam" id="2.60.40.1930:FF:000001">
    <property type="entry name" value="CD109 isoform 3"/>
    <property type="match status" value="1"/>
</dbReference>
<dbReference type="InterPro" id="IPR047565">
    <property type="entry name" value="Alpha-macroglob_thiol-ester_cl"/>
</dbReference>
<keyword evidence="8" id="KW-1015">Disulfide bond</keyword>
<dbReference type="Pfam" id="PF07677">
    <property type="entry name" value="A2M_recep"/>
    <property type="match status" value="1"/>
</dbReference>
<proteinExistence type="inferred from homology"/>
<evidence type="ECO:0000256" key="1">
    <source>
        <dbReference type="ARBA" id="ARBA00004613"/>
    </source>
</evidence>
<evidence type="ECO:0000256" key="11">
    <source>
        <dbReference type="SAM" id="SignalP"/>
    </source>
</evidence>
<dbReference type="InterPro" id="IPR008930">
    <property type="entry name" value="Terpenoid_cyclase/PrenylTrfase"/>
</dbReference>
<dbReference type="InterPro" id="IPR001599">
    <property type="entry name" value="Macroglobln_a2"/>
</dbReference>
<keyword evidence="7" id="KW-0882">Thioester bond</keyword>
<dbReference type="SMART" id="SM01360">
    <property type="entry name" value="A2M"/>
    <property type="match status" value="1"/>
</dbReference>
<dbReference type="InterPro" id="IPR041813">
    <property type="entry name" value="A2M_TED"/>
</dbReference>
<dbReference type="Pfam" id="PF17789">
    <property type="entry name" value="MG4"/>
    <property type="match status" value="1"/>
</dbReference>
<keyword evidence="3" id="KW-0964">Secreted</keyword>
<dbReference type="SMART" id="SM01359">
    <property type="entry name" value="A2M_N_2"/>
    <property type="match status" value="1"/>
</dbReference>
<dbReference type="SUPFAM" id="SSF49410">
    <property type="entry name" value="Alpha-macroglobulin receptor domain"/>
    <property type="match status" value="1"/>
</dbReference>
<gene>
    <name evidence="16" type="primary">LOC102375395</name>
</gene>
<dbReference type="GO" id="GO:0005615">
    <property type="term" value="C:extracellular space"/>
    <property type="evidence" value="ECO:0007669"/>
    <property type="project" value="InterPro"/>
</dbReference>
<dbReference type="SUPFAM" id="SSF81296">
    <property type="entry name" value="E set domains"/>
    <property type="match status" value="1"/>
</dbReference>
<dbReference type="Pfam" id="PF00207">
    <property type="entry name" value="A2M"/>
    <property type="match status" value="1"/>
</dbReference>
<evidence type="ECO:0000256" key="9">
    <source>
        <dbReference type="ARBA" id="ARBA00023180"/>
    </source>
</evidence>
<dbReference type="Proteomes" id="UP000189705">
    <property type="component" value="Unplaced"/>
</dbReference>
<dbReference type="RefSeq" id="XP_006032694.1">
    <property type="nucleotide sequence ID" value="XM_006032632.3"/>
</dbReference>
<accession>A0A1U7S0T0</accession>
<evidence type="ECO:0000256" key="6">
    <source>
        <dbReference type="ARBA" id="ARBA00022900"/>
    </source>
</evidence>
<dbReference type="Gene3D" id="2.60.40.10">
    <property type="entry name" value="Immunoglobulins"/>
    <property type="match status" value="2"/>
</dbReference>
<feature type="domain" description="Alpha-2-macroglobulin bait region" evidence="12">
    <location>
        <begin position="460"/>
        <end position="608"/>
    </location>
</feature>
<dbReference type="Gene3D" id="2.60.40.1930">
    <property type="match status" value="2"/>
</dbReference>
<dbReference type="PROSITE" id="PS00477">
    <property type="entry name" value="ALPHA_2_MACROGLOBULIN"/>
    <property type="match status" value="1"/>
</dbReference>
<keyword evidence="6" id="KW-0722">Serine protease inhibitor</keyword>
<comment type="subcellular location">
    <subcellularLocation>
        <location evidence="1">Secreted</location>
    </subcellularLocation>
</comment>
<evidence type="ECO:0000313" key="16">
    <source>
        <dbReference type="RefSeq" id="XP_006032694.1"/>
    </source>
</evidence>
<dbReference type="Pfam" id="PF17791">
    <property type="entry name" value="MG3"/>
    <property type="match status" value="1"/>
</dbReference>
<evidence type="ECO:0000259" key="12">
    <source>
        <dbReference type="SMART" id="SM01359"/>
    </source>
</evidence>
<feature type="domain" description="Alpha-macroglobulin receptor-binding" evidence="14">
    <location>
        <begin position="1369"/>
        <end position="1457"/>
    </location>
</feature>
<evidence type="ECO:0000256" key="2">
    <source>
        <dbReference type="ARBA" id="ARBA00010952"/>
    </source>
</evidence>
<organism evidence="15 16">
    <name type="scientific">Alligator sinensis</name>
    <name type="common">Chinese alligator</name>
    <dbReference type="NCBI Taxonomy" id="38654"/>
    <lineage>
        <taxon>Eukaryota</taxon>
        <taxon>Metazoa</taxon>
        <taxon>Chordata</taxon>
        <taxon>Craniata</taxon>
        <taxon>Vertebrata</taxon>
        <taxon>Euteleostomi</taxon>
        <taxon>Archelosauria</taxon>
        <taxon>Archosauria</taxon>
        <taxon>Crocodylia</taxon>
        <taxon>Alligatoridae</taxon>
        <taxon>Alligatorinae</taxon>
        <taxon>Alligator</taxon>
    </lineage>
</organism>
<dbReference type="SMART" id="SM01361">
    <property type="entry name" value="A2M_recep"/>
    <property type="match status" value="1"/>
</dbReference>
<dbReference type="InterPro" id="IPR041555">
    <property type="entry name" value="MG3"/>
</dbReference>
<keyword evidence="9" id="KW-0325">Glycoprotein</keyword>
<evidence type="ECO:0000256" key="10">
    <source>
        <dbReference type="ARBA" id="ARBA00038769"/>
    </source>
</evidence>
<dbReference type="Pfam" id="PF01835">
    <property type="entry name" value="MG2"/>
    <property type="match status" value="1"/>
</dbReference>
<sequence>MGKDKLSFSPSIVLLLLFFFPGDTSATTEPQYMVLVPFLIQTEVSNEVCIQLSYLNETVTLSATLEHTGGNKSLIEDVVAEKDLFKCISFKLPRLNSTAEAFLSVLVKGLTLKYQSRKSVLVTDPESLVFVQTDKPIYKPGQKVLFRIVCLDNDFRPLNKKFPLAYIQDPQRNRVYQWQGVELTGGLIQLSFPLTSEPIQGQYKVVVQKDSLENVEHSFSVEEYVLPRFEVLVKLPKVITINEEELQVSVCGLYTYGKPVLGAVNVRVCRKFSSPRSHCYGERENAVCEEFTQPADARGCVSNVIKTKIFQLHRTGYHMNIEVQGKITEEGTGVELTGTGSCAITNVMSKISFEYVDSHYRPGIFFYGKVKMVDGSNAPLANETIKLYVPGDKIDRNYTTDEQGTVWFSIDTTNFTAASINIQARHKSTEYCYDSNWVVPEYGTASHSATRFYSPSKSFLKIEPQPETLPCDSDLEVRVHYILTPEAVGEEEEITFYYLVMSKGEIVRTGTITEPVISENNLKKLTLMLRVGPEIAPLVRILVYTTVPSGEVIANSADFQVENCLPNKVGLVFKPPRGTPASSTDLTLGAFPKSLCAVRAVDKSVLLMKPEAELSASSVYSLLPLKQLKDYDYKDHYLEEEDTNLCVSLDPILLNGFIYQPVSPDGDGDAYSILKNLGLKVFTSTKVHKPEICRRYSMQPMAYGLRGPIRSLYTVARMPPDMEISSEETVRKYFPETWIWDLIQMDSQGNAVLTLTIPDTITEWKASAFCTSEHSGFGLSPTVSLTAFQPFFLDLTLPYSVVRGEDFPLKATVFNYLAHCIRVSVSLTPCSDFSAAPAEKKEDAYCLCENERITVSWTVTPKSLGEVEISVSAEALNGGLPCGDKVVEAPSNWRKDTIIRKLLVEPEGIPRETTYNSLLCAAEKSAPSPVSLELPQNVVPDSARAYFSVLGDILGTAMHNLHQLLQMPFGCGEQNMVLFAPNIYILDYLNKTGQLKEETKSKAVGYLVSGYQRQLIYKHSDGSYSTFGPRSGQQGNTWLTAFVLKSFAQARRYMYIDSKHIQDAQLWLSSKQKENGCFRSSGMLLNNAIKGGVDDEVTLSAYITIALLEIPLPTTHIIVRNALFCLETAAQQEGNHVYTKALLAYAFALAGKVEKQRALLDSLKKEAVKEDGSIHWKRPEKEPETILPYYHPRAPSAEVEMTAYVLLAHLTTQPAPSQEDLTTASLIVKWLSKQQNPNGGFSSTQDTVVALQALALYGVLTYAKDDGATTVTLETEKGVQQQFHVDHANRLLLQRMTLPEVPGKYSMAVTGDGCVYTQTSLRYNVYPKPEEAPFQLHVHTIPETCDSPKAQRTFDIAINVSYIGKRLSSNMAIVDVKMLSGFAPLKASVKQLPKTVPRIKRADVNVNRVLVYMEQLNNETLSFSFAVEREIQVHHLKQAQVEVYDYYEKDEFAIAEYQAPCYTVKAQQSNA</sequence>
<dbReference type="SUPFAM" id="SSF48239">
    <property type="entry name" value="Terpenoid cyclases/Protein prenyltransferases"/>
    <property type="match status" value="1"/>
</dbReference>
<dbReference type="InterPro" id="IPR011625">
    <property type="entry name" value="A2M_N_BRD"/>
</dbReference>
<dbReference type="Gene3D" id="1.50.10.20">
    <property type="match status" value="1"/>
</dbReference>
<dbReference type="Gene3D" id="2.60.40.1940">
    <property type="match status" value="1"/>
</dbReference>
<dbReference type="InterPro" id="IPR040839">
    <property type="entry name" value="MG4"/>
</dbReference>
<evidence type="ECO:0000256" key="4">
    <source>
        <dbReference type="ARBA" id="ARBA00022690"/>
    </source>
</evidence>
<feature type="domain" description="Alpha-2-macroglobulin" evidence="13">
    <location>
        <begin position="737"/>
        <end position="827"/>
    </location>
</feature>
<dbReference type="FunFam" id="1.50.10.20:FF:000001">
    <property type="entry name" value="CD109 isoform 1"/>
    <property type="match status" value="1"/>
</dbReference>
<dbReference type="InterPro" id="IPR014756">
    <property type="entry name" value="Ig_E-set"/>
</dbReference>
<comment type="similarity">
    <text evidence="2">Belongs to the protease inhibitor I39 (alpha-2-macroglobulin) family.</text>
</comment>
<dbReference type="Pfam" id="PF07703">
    <property type="entry name" value="A2M_BRD"/>
    <property type="match status" value="1"/>
</dbReference>
<keyword evidence="5 11" id="KW-0732">Signal</keyword>
<keyword evidence="4" id="KW-0646">Protease inhibitor</keyword>
<evidence type="ECO:0000256" key="5">
    <source>
        <dbReference type="ARBA" id="ARBA00022729"/>
    </source>
</evidence>
<comment type="subunit">
    <text evidence="10">Homotetramer; disulfide-linked.</text>
</comment>
<dbReference type="InterPro" id="IPR002890">
    <property type="entry name" value="MG2"/>
</dbReference>
<dbReference type="InterPro" id="IPR036595">
    <property type="entry name" value="A-macroglobulin_rcpt-bd_sf"/>
</dbReference>
<protein>
    <submittedName>
        <fullName evidence="16">Alpha-2-macroglobulin</fullName>
    </submittedName>
</protein>
<dbReference type="GO" id="GO:0004867">
    <property type="term" value="F:serine-type endopeptidase inhibitor activity"/>
    <property type="evidence" value="ECO:0007669"/>
    <property type="project" value="UniProtKB-KW"/>
</dbReference>
<evidence type="ECO:0000256" key="8">
    <source>
        <dbReference type="ARBA" id="ARBA00023157"/>
    </source>
</evidence>
<dbReference type="FunFam" id="2.60.40.1930:FF:000002">
    <property type="entry name" value="PZP, alpha-2-macroglobulin like"/>
    <property type="match status" value="1"/>
</dbReference>
<name>A0A1U7S0T0_ALLSI</name>
<evidence type="ECO:0000256" key="7">
    <source>
        <dbReference type="ARBA" id="ARBA00022966"/>
    </source>
</evidence>
<evidence type="ECO:0000313" key="15">
    <source>
        <dbReference type="Proteomes" id="UP000189705"/>
    </source>
</evidence>
<dbReference type="CDD" id="cd02897">
    <property type="entry name" value="A2M_2"/>
    <property type="match status" value="1"/>
</dbReference>
<dbReference type="InParanoid" id="A0A1U7S0T0"/>
<dbReference type="eggNOG" id="KOG1366">
    <property type="taxonomic scope" value="Eukaryota"/>
</dbReference>